<sequence>MRHSPVCASGGGCPCGSGLGREGGAGPSKSFAAKAASTAAVPAPGKCFAGLSQHGFTLVELVMVIALAGLVAVMVGAVMSRPMQGFVDQSRRAELVDKASVALQRMARDVRLAVPNSLTVGAGQMQMLSIAAAGRYRANLPDAAGPLTDPPQCTQAGPTCSIDILSPMTPAASSDQHWLIIYNTDASELGGGGALSVISPKAFTWSAGVLSAALQNFRFKYASPQRRFYLAREVVGYRCDGAGRLWREVSGNLNGSSPSAALVVDSIAPGGCAFSYDPGTSTRGALITLRLTLTQDAETISLLQQVHVDNAP</sequence>
<organism evidence="2 3">
    <name type="scientific">Aquipseudomonas alcaligenes</name>
    <name type="common">Pseudomonas alcaligenes</name>
    <dbReference type="NCBI Taxonomy" id="43263"/>
    <lineage>
        <taxon>Bacteria</taxon>
        <taxon>Pseudomonadati</taxon>
        <taxon>Pseudomonadota</taxon>
        <taxon>Gammaproteobacteria</taxon>
        <taxon>Pseudomonadales</taxon>
        <taxon>Pseudomonadaceae</taxon>
        <taxon>Aquipseudomonas</taxon>
    </lineage>
</organism>
<name>A0AA42SRS6_AQUAC</name>
<protein>
    <submittedName>
        <fullName evidence="2">Type II secretion system GspH family protein</fullName>
    </submittedName>
</protein>
<dbReference type="PROSITE" id="PS00409">
    <property type="entry name" value="PROKAR_NTER_METHYL"/>
    <property type="match status" value="1"/>
</dbReference>
<dbReference type="SUPFAM" id="SSF54523">
    <property type="entry name" value="Pili subunits"/>
    <property type="match status" value="1"/>
</dbReference>
<keyword evidence="1" id="KW-0472">Membrane</keyword>
<dbReference type="InterPro" id="IPR045584">
    <property type="entry name" value="Pilin-like"/>
</dbReference>
<dbReference type="Pfam" id="PF07963">
    <property type="entry name" value="N_methyl"/>
    <property type="match status" value="1"/>
</dbReference>
<evidence type="ECO:0000313" key="2">
    <source>
        <dbReference type="EMBL" id="MDH1054163.1"/>
    </source>
</evidence>
<proteinExistence type="predicted"/>
<comment type="caution">
    <text evidence="2">The sequence shown here is derived from an EMBL/GenBank/DDBJ whole genome shotgun (WGS) entry which is preliminary data.</text>
</comment>
<dbReference type="Proteomes" id="UP001158730">
    <property type="component" value="Unassembled WGS sequence"/>
</dbReference>
<evidence type="ECO:0000313" key="3">
    <source>
        <dbReference type="Proteomes" id="UP001158730"/>
    </source>
</evidence>
<dbReference type="AlphaFoldDB" id="A0AA42SRS6"/>
<dbReference type="NCBIfam" id="TIGR02532">
    <property type="entry name" value="IV_pilin_GFxxxE"/>
    <property type="match status" value="1"/>
</dbReference>
<dbReference type="InterPro" id="IPR012902">
    <property type="entry name" value="N_methyl_site"/>
</dbReference>
<accession>A0AA42SRS6</accession>
<dbReference type="EMBL" id="JAOBYN010000003">
    <property type="protein sequence ID" value="MDH1054163.1"/>
    <property type="molecule type" value="Genomic_DNA"/>
</dbReference>
<keyword evidence="1" id="KW-0812">Transmembrane</keyword>
<dbReference type="RefSeq" id="WP_203789030.1">
    <property type="nucleotide sequence ID" value="NZ_AP024354.1"/>
</dbReference>
<feature type="transmembrane region" description="Helical" evidence="1">
    <location>
        <begin position="61"/>
        <end position="79"/>
    </location>
</feature>
<keyword evidence="1" id="KW-1133">Transmembrane helix</keyword>
<reference evidence="2" key="1">
    <citation type="submission" date="2022-09" db="EMBL/GenBank/DDBJ databases">
        <title>Intensive care unit water sources are persistently colonized with multi-drug resistant bacteria and are the site of extensive horizontal gene transfer of antibiotic resistance genes.</title>
        <authorList>
            <person name="Diorio-Toth L."/>
        </authorList>
    </citation>
    <scope>NUCLEOTIDE SEQUENCE</scope>
    <source>
        <strain evidence="2">GD03990</strain>
    </source>
</reference>
<evidence type="ECO:0000256" key="1">
    <source>
        <dbReference type="SAM" id="Phobius"/>
    </source>
</evidence>
<gene>
    <name evidence="2" type="ORF">N5C05_05245</name>
</gene>